<comment type="caution">
    <text evidence="1">The sequence shown here is derived from an EMBL/GenBank/DDBJ whole genome shotgun (WGS) entry which is preliminary data.</text>
</comment>
<proteinExistence type="predicted"/>
<keyword evidence="2" id="KW-1185">Reference proteome</keyword>
<accession>A0A9D4KQ04</accession>
<organism evidence="1 2">
    <name type="scientific">Dreissena polymorpha</name>
    <name type="common">Zebra mussel</name>
    <name type="synonym">Mytilus polymorpha</name>
    <dbReference type="NCBI Taxonomy" id="45954"/>
    <lineage>
        <taxon>Eukaryota</taxon>
        <taxon>Metazoa</taxon>
        <taxon>Spiralia</taxon>
        <taxon>Lophotrochozoa</taxon>
        <taxon>Mollusca</taxon>
        <taxon>Bivalvia</taxon>
        <taxon>Autobranchia</taxon>
        <taxon>Heteroconchia</taxon>
        <taxon>Euheterodonta</taxon>
        <taxon>Imparidentia</taxon>
        <taxon>Neoheterodontei</taxon>
        <taxon>Myida</taxon>
        <taxon>Dreissenoidea</taxon>
        <taxon>Dreissenidae</taxon>
        <taxon>Dreissena</taxon>
    </lineage>
</organism>
<evidence type="ECO:0000313" key="1">
    <source>
        <dbReference type="EMBL" id="KAH3843237.1"/>
    </source>
</evidence>
<evidence type="ECO:0000313" key="2">
    <source>
        <dbReference type="Proteomes" id="UP000828390"/>
    </source>
</evidence>
<name>A0A9D4KQ04_DREPO</name>
<reference evidence="1" key="2">
    <citation type="submission" date="2020-11" db="EMBL/GenBank/DDBJ databases">
        <authorList>
            <person name="McCartney M.A."/>
            <person name="Auch B."/>
            <person name="Kono T."/>
            <person name="Mallez S."/>
            <person name="Becker A."/>
            <person name="Gohl D.M."/>
            <person name="Silverstein K.A.T."/>
            <person name="Koren S."/>
            <person name="Bechman K.B."/>
            <person name="Herman A."/>
            <person name="Abrahante J.E."/>
            <person name="Garbe J."/>
        </authorList>
    </citation>
    <scope>NUCLEOTIDE SEQUENCE</scope>
    <source>
        <strain evidence="1">Duluth1</strain>
        <tissue evidence="1">Whole animal</tissue>
    </source>
</reference>
<reference evidence="1" key="1">
    <citation type="journal article" date="2019" name="bioRxiv">
        <title>The Genome of the Zebra Mussel, Dreissena polymorpha: A Resource for Invasive Species Research.</title>
        <authorList>
            <person name="McCartney M.A."/>
            <person name="Auch B."/>
            <person name="Kono T."/>
            <person name="Mallez S."/>
            <person name="Zhang Y."/>
            <person name="Obille A."/>
            <person name="Becker A."/>
            <person name="Abrahante J.E."/>
            <person name="Garbe J."/>
            <person name="Badalamenti J.P."/>
            <person name="Herman A."/>
            <person name="Mangelson H."/>
            <person name="Liachko I."/>
            <person name="Sullivan S."/>
            <person name="Sone E.D."/>
            <person name="Koren S."/>
            <person name="Silverstein K.A.T."/>
            <person name="Beckman K.B."/>
            <person name="Gohl D.M."/>
        </authorList>
    </citation>
    <scope>NUCLEOTIDE SEQUENCE</scope>
    <source>
        <strain evidence="1">Duluth1</strain>
        <tissue evidence="1">Whole animal</tissue>
    </source>
</reference>
<dbReference type="AlphaFoldDB" id="A0A9D4KQ04"/>
<dbReference type="Proteomes" id="UP000828390">
    <property type="component" value="Unassembled WGS sequence"/>
</dbReference>
<dbReference type="EMBL" id="JAIWYP010000004">
    <property type="protein sequence ID" value="KAH3843237.1"/>
    <property type="molecule type" value="Genomic_DNA"/>
</dbReference>
<protein>
    <submittedName>
        <fullName evidence="1">Uncharacterized protein</fullName>
    </submittedName>
</protein>
<sequence length="126" mass="14363">MALYLQHAMVAILDLYTTIQWESWLSTCNMQWWLYLICALLNSGNHGSLPATCNGGYTRPIHNYSVGIMALYLQHAMVAILDLYTTIQWESWLSTCNMQWWLYLICTQLFSGNHGSLPATCNGGYT</sequence>
<gene>
    <name evidence="1" type="ORF">DPMN_116748</name>
</gene>